<evidence type="ECO:0000313" key="1">
    <source>
        <dbReference type="EMBL" id="OJJ43157.1"/>
    </source>
</evidence>
<keyword evidence="2" id="KW-1185">Reference proteome</keyword>
<dbReference type="EMBL" id="KV878354">
    <property type="protein sequence ID" value="OJJ43157.1"/>
    <property type="molecule type" value="Genomic_DNA"/>
</dbReference>
<dbReference type="GeneID" id="34607802"/>
<accession>A0A1L9S7K6</accession>
<sequence>MLRISGPSTPDASSFPFFFRRKKKALGVSPHTHFSIPLRTLEFLHPRQQSFSHTLVCICPHTLFSISLSLSLSLSSLGVAVYRSPIPASSRPFHISIPRDTYTPSLPSITTTSISTEPLGGVLRTTARSAGQLWDFPPPPVPFGHRSISCETCKFQSLAWLIACLGRSTPTKPPGSSSRLVFPGLGIPFARAGSTLTLTWTFAGH</sequence>
<name>A0A1L9S7K6_9EURO</name>
<dbReference type="RefSeq" id="XP_022577667.1">
    <property type="nucleotide sequence ID" value="XM_022721337.1"/>
</dbReference>
<proteinExistence type="predicted"/>
<reference evidence="2" key="1">
    <citation type="journal article" date="2017" name="Genome Biol.">
        <title>Comparative genomics reveals high biological diversity and specific adaptations in the industrially and medically important fungal genus Aspergillus.</title>
        <authorList>
            <person name="de Vries R.P."/>
            <person name="Riley R."/>
            <person name="Wiebenga A."/>
            <person name="Aguilar-Osorio G."/>
            <person name="Amillis S."/>
            <person name="Uchima C.A."/>
            <person name="Anderluh G."/>
            <person name="Asadollahi M."/>
            <person name="Askin M."/>
            <person name="Barry K."/>
            <person name="Battaglia E."/>
            <person name="Bayram O."/>
            <person name="Benocci T."/>
            <person name="Braus-Stromeyer S.A."/>
            <person name="Caldana C."/>
            <person name="Canovas D."/>
            <person name="Cerqueira G.C."/>
            <person name="Chen F."/>
            <person name="Chen W."/>
            <person name="Choi C."/>
            <person name="Clum A."/>
            <person name="Dos Santos R.A."/>
            <person name="Damasio A.R."/>
            <person name="Diallinas G."/>
            <person name="Emri T."/>
            <person name="Fekete E."/>
            <person name="Flipphi M."/>
            <person name="Freyberg S."/>
            <person name="Gallo A."/>
            <person name="Gournas C."/>
            <person name="Habgood R."/>
            <person name="Hainaut M."/>
            <person name="Harispe M.L."/>
            <person name="Henrissat B."/>
            <person name="Hilden K.S."/>
            <person name="Hope R."/>
            <person name="Hossain A."/>
            <person name="Karabika E."/>
            <person name="Karaffa L."/>
            <person name="Karanyi Z."/>
            <person name="Krasevec N."/>
            <person name="Kuo A."/>
            <person name="Kusch H."/>
            <person name="LaButti K."/>
            <person name="Lagendijk E.L."/>
            <person name="Lapidus A."/>
            <person name="Levasseur A."/>
            <person name="Lindquist E."/>
            <person name="Lipzen A."/>
            <person name="Logrieco A.F."/>
            <person name="MacCabe A."/>
            <person name="Maekelae M.R."/>
            <person name="Malavazi I."/>
            <person name="Melin P."/>
            <person name="Meyer V."/>
            <person name="Mielnichuk N."/>
            <person name="Miskei M."/>
            <person name="Molnar A.P."/>
            <person name="Mule G."/>
            <person name="Ngan C.Y."/>
            <person name="Orejas M."/>
            <person name="Orosz E."/>
            <person name="Ouedraogo J.P."/>
            <person name="Overkamp K.M."/>
            <person name="Park H.-S."/>
            <person name="Perrone G."/>
            <person name="Piumi F."/>
            <person name="Punt P.J."/>
            <person name="Ram A.F."/>
            <person name="Ramon A."/>
            <person name="Rauscher S."/>
            <person name="Record E."/>
            <person name="Riano-Pachon D.M."/>
            <person name="Robert V."/>
            <person name="Roehrig J."/>
            <person name="Ruller R."/>
            <person name="Salamov A."/>
            <person name="Salih N.S."/>
            <person name="Samson R.A."/>
            <person name="Sandor E."/>
            <person name="Sanguinetti M."/>
            <person name="Schuetze T."/>
            <person name="Sepcic K."/>
            <person name="Shelest E."/>
            <person name="Sherlock G."/>
            <person name="Sophianopoulou V."/>
            <person name="Squina F.M."/>
            <person name="Sun H."/>
            <person name="Susca A."/>
            <person name="Todd R.B."/>
            <person name="Tsang A."/>
            <person name="Unkles S.E."/>
            <person name="van de Wiele N."/>
            <person name="van Rossen-Uffink D."/>
            <person name="Oliveira J.V."/>
            <person name="Vesth T.C."/>
            <person name="Visser J."/>
            <person name="Yu J.-H."/>
            <person name="Zhou M."/>
            <person name="Andersen M.R."/>
            <person name="Archer D.B."/>
            <person name="Baker S.E."/>
            <person name="Benoit I."/>
            <person name="Brakhage A.A."/>
            <person name="Braus G.H."/>
            <person name="Fischer R."/>
            <person name="Frisvad J.C."/>
            <person name="Goldman G.H."/>
            <person name="Houbraken J."/>
            <person name="Oakley B."/>
            <person name="Pocsi I."/>
            <person name="Scazzocchio C."/>
            <person name="Seiboth B."/>
            <person name="vanKuyk P.A."/>
            <person name="Wortman J."/>
            <person name="Dyer P.S."/>
            <person name="Grigoriev I.V."/>
        </authorList>
    </citation>
    <scope>NUCLEOTIDE SEQUENCE [LARGE SCALE GENOMIC DNA]</scope>
    <source>
        <strain evidence="2">CBS 506.65</strain>
    </source>
</reference>
<organism evidence="1 2">
    <name type="scientific">Penicilliopsis zonata CBS 506.65</name>
    <dbReference type="NCBI Taxonomy" id="1073090"/>
    <lineage>
        <taxon>Eukaryota</taxon>
        <taxon>Fungi</taxon>
        <taxon>Dikarya</taxon>
        <taxon>Ascomycota</taxon>
        <taxon>Pezizomycotina</taxon>
        <taxon>Eurotiomycetes</taxon>
        <taxon>Eurotiomycetidae</taxon>
        <taxon>Eurotiales</taxon>
        <taxon>Aspergillaceae</taxon>
        <taxon>Penicilliopsis</taxon>
    </lineage>
</organism>
<evidence type="ECO:0000313" key="2">
    <source>
        <dbReference type="Proteomes" id="UP000184188"/>
    </source>
</evidence>
<protein>
    <submittedName>
        <fullName evidence="1">Uncharacterized protein</fullName>
    </submittedName>
</protein>
<dbReference type="VEuPathDB" id="FungiDB:ASPZODRAFT_1229786"/>
<dbReference type="Proteomes" id="UP000184188">
    <property type="component" value="Unassembled WGS sequence"/>
</dbReference>
<gene>
    <name evidence="1" type="ORF">ASPZODRAFT_1229786</name>
</gene>
<dbReference type="AlphaFoldDB" id="A0A1L9S7K6"/>